<dbReference type="KEGG" id="hyf:DTO96_101345"/>
<keyword evidence="2" id="KW-1185">Reference proteome</keyword>
<reference evidence="2" key="1">
    <citation type="submission" date="2018-07" db="EMBL/GenBank/DDBJ databases">
        <authorList>
            <person name="Kim H."/>
        </authorList>
    </citation>
    <scope>NUCLEOTIDE SEQUENCE [LARGE SCALE GENOMIC DNA]</scope>
    <source>
        <strain evidence="2">F02</strain>
    </source>
</reference>
<accession>A0A345DB76</accession>
<dbReference type="OrthoDB" id="9182230at2"/>
<gene>
    <name evidence="1" type="ORF">DTO96_101345</name>
</gene>
<name>A0A345DB76_9BURK</name>
<dbReference type="AlphaFoldDB" id="A0A345DB76"/>
<sequence>MLIAYSISMSTYRIPPSLSWLIRNRRVITGRIKLAADEKSKLEIHLQKANLFIHQHELISQQIEVLKKDLAAIDRSISLHEIPIDLTQLGDLRPHKNPYLFKRGVLTQSIFSAFSFRSKVWLSTTEVAVYVKSITRININDENFINLRDVVRNRLIGLAYQGKIDRINSGKLHKEGFWRQKPSFRVGITYSAIPLEDDYLASNPEKTLTSPK</sequence>
<dbReference type="Proteomes" id="UP000252182">
    <property type="component" value="Chromosome"/>
</dbReference>
<evidence type="ECO:0000313" key="2">
    <source>
        <dbReference type="Proteomes" id="UP000252182"/>
    </source>
</evidence>
<evidence type="ECO:0000313" key="1">
    <source>
        <dbReference type="EMBL" id="AXF85614.1"/>
    </source>
</evidence>
<dbReference type="EMBL" id="CP031124">
    <property type="protein sequence ID" value="AXF85614.1"/>
    <property type="molecule type" value="Genomic_DNA"/>
</dbReference>
<organism evidence="1 2">
    <name type="scientific">Ephemeroptericola cinctiostellae</name>
    <dbReference type="NCBI Taxonomy" id="2268024"/>
    <lineage>
        <taxon>Bacteria</taxon>
        <taxon>Pseudomonadati</taxon>
        <taxon>Pseudomonadota</taxon>
        <taxon>Betaproteobacteria</taxon>
        <taxon>Burkholderiales</taxon>
        <taxon>Burkholderiaceae</taxon>
        <taxon>Ephemeroptericola</taxon>
    </lineage>
</organism>
<protein>
    <submittedName>
        <fullName evidence="1">Uncharacterized protein</fullName>
    </submittedName>
</protein>
<proteinExistence type="predicted"/>